<dbReference type="GO" id="GO:0005737">
    <property type="term" value="C:cytoplasm"/>
    <property type="evidence" value="ECO:0007669"/>
    <property type="project" value="UniProtKB-SubCell"/>
</dbReference>
<feature type="coiled-coil region" evidence="12">
    <location>
        <begin position="415"/>
        <end position="549"/>
    </location>
</feature>
<keyword evidence="5 11" id="KW-0067">ATP-binding</keyword>
<dbReference type="PANTHER" id="PTHR11638:SF18">
    <property type="entry name" value="HEAT SHOCK PROTEIN 104"/>
    <property type="match status" value="1"/>
</dbReference>
<comment type="subunit">
    <text evidence="9">Homohexamer. The oligomerization is ATP-dependent.</text>
</comment>
<evidence type="ECO:0000256" key="6">
    <source>
        <dbReference type="ARBA" id="ARBA00023016"/>
    </source>
</evidence>
<evidence type="ECO:0000256" key="7">
    <source>
        <dbReference type="ARBA" id="ARBA00023054"/>
    </source>
</evidence>
<dbReference type="GO" id="GO:0005524">
    <property type="term" value="F:ATP binding"/>
    <property type="evidence" value="ECO:0007669"/>
    <property type="project" value="UniProtKB-UniRule"/>
</dbReference>
<keyword evidence="8 11" id="KW-0143">Chaperone</keyword>
<evidence type="ECO:0000256" key="3">
    <source>
        <dbReference type="ARBA" id="ARBA00022737"/>
    </source>
</evidence>
<comment type="subunit">
    <text evidence="12">Homohexamer; The oligomerization is ATP-dependent.</text>
</comment>
<keyword evidence="12" id="KW-0963">Cytoplasm</keyword>
<keyword evidence="15" id="KW-1185">Reference proteome</keyword>
<protein>
    <recommendedName>
        <fullName evidence="12">Chaperone protein ClpB</fullName>
    </recommendedName>
</protein>
<dbReference type="SMART" id="SM00382">
    <property type="entry name" value="AAA"/>
    <property type="match status" value="2"/>
</dbReference>
<dbReference type="FunFam" id="3.40.50.300:FF:000120">
    <property type="entry name" value="ATP-dependent chaperone ClpB"/>
    <property type="match status" value="1"/>
</dbReference>
<dbReference type="Gene3D" id="3.40.50.300">
    <property type="entry name" value="P-loop containing nucleotide triphosphate hydrolases"/>
    <property type="match status" value="3"/>
</dbReference>
<reference evidence="14" key="1">
    <citation type="journal article" date="2015" name="ISME J.">
        <title>Draft Genome Sequence of Streptomyces incarnatus NRRL8089, which Produces the Nucleoside Antibiotic Sinefungin.</title>
        <authorList>
            <person name="Oshima K."/>
            <person name="Hattori M."/>
            <person name="Shimizu H."/>
            <person name="Fukuda K."/>
            <person name="Nemoto M."/>
            <person name="Inagaki K."/>
            <person name="Tamura T."/>
        </authorList>
    </citation>
    <scope>NUCLEOTIDE SEQUENCE</scope>
    <source>
        <strain evidence="14">FACHB-1277</strain>
    </source>
</reference>
<feature type="domain" description="Clp R" evidence="13">
    <location>
        <begin position="6"/>
        <end position="148"/>
    </location>
</feature>
<dbReference type="EMBL" id="JACJPY010000055">
    <property type="protein sequence ID" value="MBD2151496.1"/>
    <property type="molecule type" value="Genomic_DNA"/>
</dbReference>
<dbReference type="RefSeq" id="WP_190351916.1">
    <property type="nucleotide sequence ID" value="NZ_JACJPY010000055.1"/>
</dbReference>
<accession>A0A926UUG4</accession>
<dbReference type="InterPro" id="IPR027417">
    <property type="entry name" value="P-loop_NTPase"/>
</dbReference>
<reference evidence="14" key="2">
    <citation type="submission" date="2020-08" db="EMBL/GenBank/DDBJ databases">
        <authorList>
            <person name="Chen M."/>
            <person name="Teng W."/>
            <person name="Zhao L."/>
            <person name="Hu C."/>
            <person name="Zhou Y."/>
            <person name="Han B."/>
            <person name="Song L."/>
            <person name="Shu W."/>
        </authorList>
    </citation>
    <scope>NUCLEOTIDE SEQUENCE</scope>
    <source>
        <strain evidence="14">FACHB-1277</strain>
    </source>
</reference>
<evidence type="ECO:0000313" key="15">
    <source>
        <dbReference type="Proteomes" id="UP000631421"/>
    </source>
</evidence>
<dbReference type="NCBIfam" id="TIGR03346">
    <property type="entry name" value="chaperone_ClpB"/>
    <property type="match status" value="1"/>
</dbReference>
<dbReference type="Pfam" id="PF07724">
    <property type="entry name" value="AAA_2"/>
    <property type="match status" value="1"/>
</dbReference>
<dbReference type="PRINTS" id="PR00300">
    <property type="entry name" value="CLPPROTEASEA"/>
</dbReference>
<dbReference type="GO" id="GO:0042026">
    <property type="term" value="P:protein refolding"/>
    <property type="evidence" value="ECO:0007669"/>
    <property type="project" value="UniProtKB-UniRule"/>
</dbReference>
<evidence type="ECO:0000256" key="12">
    <source>
        <dbReference type="RuleBase" id="RU362034"/>
    </source>
</evidence>
<dbReference type="SMART" id="SM01086">
    <property type="entry name" value="ClpB_D2-small"/>
    <property type="match status" value="1"/>
</dbReference>
<evidence type="ECO:0000256" key="8">
    <source>
        <dbReference type="ARBA" id="ARBA00023186"/>
    </source>
</evidence>
<dbReference type="InterPro" id="IPR017730">
    <property type="entry name" value="Chaperonin_ClpB"/>
</dbReference>
<evidence type="ECO:0000259" key="13">
    <source>
        <dbReference type="PROSITE" id="PS51903"/>
    </source>
</evidence>
<dbReference type="CDD" id="cd00009">
    <property type="entry name" value="AAA"/>
    <property type="match status" value="1"/>
</dbReference>
<dbReference type="Proteomes" id="UP000631421">
    <property type="component" value="Unassembled WGS sequence"/>
</dbReference>
<keyword evidence="7 12" id="KW-0175">Coiled coil</keyword>
<dbReference type="InterPro" id="IPR036628">
    <property type="entry name" value="Clp_N_dom_sf"/>
</dbReference>
<keyword evidence="3 10" id="KW-0677">Repeat</keyword>
<dbReference type="Pfam" id="PF17871">
    <property type="entry name" value="AAA_lid_9"/>
    <property type="match status" value="1"/>
</dbReference>
<dbReference type="InterPro" id="IPR018368">
    <property type="entry name" value="ClpA/B_CS1"/>
</dbReference>
<evidence type="ECO:0000256" key="4">
    <source>
        <dbReference type="ARBA" id="ARBA00022741"/>
    </source>
</evidence>
<dbReference type="PANTHER" id="PTHR11638">
    <property type="entry name" value="ATP-DEPENDENT CLP PROTEASE"/>
    <property type="match status" value="1"/>
</dbReference>
<dbReference type="SUPFAM" id="SSF52540">
    <property type="entry name" value="P-loop containing nucleoside triphosphate hydrolases"/>
    <property type="match status" value="2"/>
</dbReference>
<evidence type="ECO:0000256" key="9">
    <source>
        <dbReference type="ARBA" id="ARBA00026057"/>
    </source>
</evidence>
<dbReference type="Gene3D" id="1.10.1780.10">
    <property type="entry name" value="Clp, N-terminal domain"/>
    <property type="match status" value="1"/>
</dbReference>
<dbReference type="InterPro" id="IPR003959">
    <property type="entry name" value="ATPase_AAA_core"/>
</dbReference>
<proteinExistence type="inferred from homology"/>
<dbReference type="PROSITE" id="PS51903">
    <property type="entry name" value="CLP_R"/>
    <property type="match status" value="1"/>
</dbReference>
<evidence type="ECO:0000313" key="14">
    <source>
        <dbReference type="EMBL" id="MBD2151496.1"/>
    </source>
</evidence>
<organism evidence="14 15">
    <name type="scientific">Pseudanabaena cinerea FACHB-1277</name>
    <dbReference type="NCBI Taxonomy" id="2949581"/>
    <lineage>
        <taxon>Bacteria</taxon>
        <taxon>Bacillati</taxon>
        <taxon>Cyanobacteriota</taxon>
        <taxon>Cyanophyceae</taxon>
        <taxon>Pseudanabaenales</taxon>
        <taxon>Pseudanabaenaceae</taxon>
        <taxon>Pseudanabaena</taxon>
        <taxon>Pseudanabaena cinerea</taxon>
    </lineage>
</organism>
<dbReference type="InterPro" id="IPR041546">
    <property type="entry name" value="ClpA/ClpB_AAA_lid"/>
</dbReference>
<comment type="function">
    <text evidence="12">Part of a stress-induced multi-chaperone system, it is involved in the recovery of the cell from heat-induced damage, in cooperation with DnaK, DnaJ and GrpE.</text>
</comment>
<name>A0A926UUG4_9CYAN</name>
<dbReference type="SUPFAM" id="SSF81923">
    <property type="entry name" value="Double Clp-N motif"/>
    <property type="match status" value="1"/>
</dbReference>
<evidence type="ECO:0000256" key="1">
    <source>
        <dbReference type="ARBA" id="ARBA00004496"/>
    </source>
</evidence>
<dbReference type="Pfam" id="PF02861">
    <property type="entry name" value="Clp_N"/>
    <property type="match status" value="1"/>
</dbReference>
<dbReference type="Pfam" id="PF00004">
    <property type="entry name" value="AAA"/>
    <property type="match status" value="1"/>
</dbReference>
<keyword evidence="6 12" id="KW-0346">Stress response</keyword>
<dbReference type="InterPro" id="IPR003593">
    <property type="entry name" value="AAA+_ATPase"/>
</dbReference>
<dbReference type="CDD" id="cd19499">
    <property type="entry name" value="RecA-like_ClpB_Hsp104-like"/>
    <property type="match status" value="1"/>
</dbReference>
<comment type="subcellular location">
    <subcellularLocation>
        <location evidence="1 12">Cytoplasm</location>
    </subcellularLocation>
</comment>
<evidence type="ECO:0000256" key="11">
    <source>
        <dbReference type="RuleBase" id="RU004432"/>
    </source>
</evidence>
<dbReference type="Pfam" id="PF10431">
    <property type="entry name" value="ClpB_D2-small"/>
    <property type="match status" value="1"/>
</dbReference>
<evidence type="ECO:0000256" key="5">
    <source>
        <dbReference type="ARBA" id="ARBA00022840"/>
    </source>
</evidence>
<dbReference type="InterPro" id="IPR019489">
    <property type="entry name" value="Clp_ATPase_C"/>
</dbReference>
<dbReference type="GO" id="GO:0016887">
    <property type="term" value="F:ATP hydrolysis activity"/>
    <property type="evidence" value="ECO:0007669"/>
    <property type="project" value="InterPro"/>
</dbReference>
<keyword evidence="4 11" id="KW-0547">Nucleotide-binding</keyword>
<comment type="caution">
    <text evidence="14">The sequence shown here is derived from an EMBL/GenBank/DDBJ whole genome shotgun (WGS) entry which is preliminary data.</text>
</comment>
<evidence type="ECO:0000256" key="2">
    <source>
        <dbReference type="ARBA" id="ARBA00008675"/>
    </source>
</evidence>
<dbReference type="GO" id="GO:0034605">
    <property type="term" value="P:cellular response to heat"/>
    <property type="evidence" value="ECO:0007669"/>
    <property type="project" value="TreeGrafter"/>
</dbReference>
<dbReference type="PROSITE" id="PS00870">
    <property type="entry name" value="CLPAB_1"/>
    <property type="match status" value="1"/>
</dbReference>
<dbReference type="Gene3D" id="1.10.8.60">
    <property type="match status" value="1"/>
</dbReference>
<comment type="similarity">
    <text evidence="2 11">Belongs to the ClpA/ClpB family.</text>
</comment>
<dbReference type="InterPro" id="IPR001270">
    <property type="entry name" value="ClpA/B"/>
</dbReference>
<dbReference type="InterPro" id="IPR050130">
    <property type="entry name" value="ClpA_ClpB"/>
</dbReference>
<dbReference type="PROSITE" id="PS00871">
    <property type="entry name" value="CLPAB_2"/>
    <property type="match status" value="1"/>
</dbReference>
<dbReference type="InterPro" id="IPR004176">
    <property type="entry name" value="Clp_R_N"/>
</dbReference>
<gene>
    <name evidence="12 14" type="primary">clpB</name>
    <name evidence="14" type="ORF">H6F44_15405</name>
</gene>
<evidence type="ECO:0000256" key="10">
    <source>
        <dbReference type="PROSITE-ProRule" id="PRU01251"/>
    </source>
</evidence>
<dbReference type="FunFam" id="1.10.8.60:FF:000017">
    <property type="entry name" value="ATP-dependent chaperone ClpB"/>
    <property type="match status" value="1"/>
</dbReference>
<dbReference type="InterPro" id="IPR028299">
    <property type="entry name" value="ClpA/B_CS2"/>
</dbReference>
<sequence>MQPTDPKKFTEKAWEAIVKSQEVARRSQHQQLEVEHLLMALLEQEEGLTTTIFTALAVPMARARRQVEEFLRRQARVASPEQLYLGRNLEIWLDRADESRKAFGDEFMAIEHLLMGLADDDRLGKRLYRDLAIDRAKLEAAIKAVRGSQTITDQNPEAKYAALEKYGRDLTLQAKDGKLDPVIGRDDEIRRVVQVLSRRTKNNPVLIGEPGVGKTAIAEGLAQRIIRGDVPESLKDRTIISLDMGSLIAGAKYRGEFEDRLKAVLKEVLNSDGKIVLFIDELHTVVGAGATQQGAMDAGNILKPMLARGELRCIGATTLDEYRQYIEKDAALERRFQQVLIEQPTVEDTISILRGLKERYEVHHGVDISDSALVAAATLSNRYITDRFLPDKAIDLVDESAAKLKMEMDSRPLELDEIDRRLRQLEMERFSLQKEKDSAQVERVEADGKVIYKTKSINAVQDRLDRIDLEINQLNQRFSSLNERWQQEKDTIADWRSLKEQIDQTKLQIEQAEREYFIDQAAKLKYGKLTELEKNLDAVELEISRARADGSLFREQVTEDDIAEIVARWTGIPLNKLLLSERQKLLTLETHLHDRVIGQSEAVSSVASAIRRARAGMNDPNRPIGSFLFLGPTGVGKTELARALAGFLFDTDSSMIRIDMSEYMEKHSVSRLIGAPPGYVGYEEGGQFSEAVRRHPYSVVLFDEVEKAHPDVFNILLQVLDDGRITDSQGRLVDCKNTVIIMTSNIGSDRILEVSKDLPTDIDGDSKYDEMRDRVLEILRKHFRPEFLNRIDETVIFHALRRHEIRSIAELQIKRIENRLSDRKISLQLSEAAKNVIANIGYDPAYGARPLKRAIQREIENPIANKILEGTIMEGQVIQIDVENNQLVFN</sequence>
<dbReference type="FunFam" id="3.40.50.300:FF:000025">
    <property type="entry name" value="ATP-dependent Clp protease subunit"/>
    <property type="match status" value="1"/>
</dbReference>
<dbReference type="AlphaFoldDB" id="A0A926UUG4"/>
<dbReference type="FunFam" id="3.40.50.300:FF:000010">
    <property type="entry name" value="Chaperone clpB 1, putative"/>
    <property type="match status" value="1"/>
</dbReference>